<dbReference type="EMBL" id="JBHTHX010000033">
    <property type="protein sequence ID" value="MFD0883393.1"/>
    <property type="molecule type" value="Genomic_DNA"/>
</dbReference>
<comment type="caution">
    <text evidence="1">The sequence shown here is derived from an EMBL/GenBank/DDBJ whole genome shotgun (WGS) entry which is preliminary data.</text>
</comment>
<keyword evidence="2" id="KW-1185">Reference proteome</keyword>
<sequence length="343" mass="37367">MPLYRKVLGLGEELFASANMPLSALALPSLAPDPDLYERITKTIGEPGRVDLETIEWLERCLAEHRRAEDTMGSRPLMPVVRAQFATVADLVRGVRGTAGDRLVGMVAQYAQFLAWMCQDSGDLAAALAWYDRSHSWALEAGDAALAATTLNMRAHLAWSTGDPQRCVRLAEASRWHDGHTSLGIQGMAAQMAARGQAQMGQGRQARSLLGEAEELIRNATEHPEEEPPWMYFYGEGWFLMQRGMAELELGDGRRAVPFLERGLAGLAGSYRRDRAWFGACLAHAHALAGEAEAATETALDIAPDAVAVNTYAVRDLHKVAGLLDHMRAPGARALREALPQAS</sequence>
<evidence type="ECO:0000313" key="1">
    <source>
        <dbReference type="EMBL" id="MFD0883393.1"/>
    </source>
</evidence>
<evidence type="ECO:0000313" key="2">
    <source>
        <dbReference type="Proteomes" id="UP001597024"/>
    </source>
</evidence>
<dbReference type="SUPFAM" id="SSF48452">
    <property type="entry name" value="TPR-like"/>
    <property type="match status" value="1"/>
</dbReference>
<reference evidence="2" key="1">
    <citation type="journal article" date="2019" name="Int. J. Syst. Evol. Microbiol.">
        <title>The Global Catalogue of Microorganisms (GCM) 10K type strain sequencing project: providing services to taxonomists for standard genome sequencing and annotation.</title>
        <authorList>
            <consortium name="The Broad Institute Genomics Platform"/>
            <consortium name="The Broad Institute Genome Sequencing Center for Infectious Disease"/>
            <person name="Wu L."/>
            <person name="Ma J."/>
        </authorList>
    </citation>
    <scope>NUCLEOTIDE SEQUENCE [LARGE SCALE GENOMIC DNA]</scope>
    <source>
        <strain evidence="2">CCUG 62974</strain>
    </source>
</reference>
<organism evidence="1 2">
    <name type="scientific">Streptosporangium algeriense</name>
    <dbReference type="NCBI Taxonomy" id="1682748"/>
    <lineage>
        <taxon>Bacteria</taxon>
        <taxon>Bacillati</taxon>
        <taxon>Actinomycetota</taxon>
        <taxon>Actinomycetes</taxon>
        <taxon>Streptosporangiales</taxon>
        <taxon>Streptosporangiaceae</taxon>
        <taxon>Streptosporangium</taxon>
    </lineage>
</organism>
<name>A0ABW3DI57_9ACTN</name>
<dbReference type="Gene3D" id="1.25.40.10">
    <property type="entry name" value="Tetratricopeptide repeat domain"/>
    <property type="match status" value="1"/>
</dbReference>
<proteinExistence type="predicted"/>
<protein>
    <submittedName>
        <fullName evidence="1">XRE family transcriptional regulator</fullName>
    </submittedName>
</protein>
<gene>
    <name evidence="1" type="ORF">ACFQ08_02310</name>
</gene>
<accession>A0ABW3DI57</accession>
<dbReference type="Proteomes" id="UP001597024">
    <property type="component" value="Unassembled WGS sequence"/>
</dbReference>
<dbReference type="InterPro" id="IPR011990">
    <property type="entry name" value="TPR-like_helical_dom_sf"/>
</dbReference>